<evidence type="ECO:0000313" key="2">
    <source>
        <dbReference type="Proteomes" id="UP001184150"/>
    </source>
</evidence>
<keyword evidence="2" id="KW-1185">Reference proteome</keyword>
<dbReference type="Proteomes" id="UP001184150">
    <property type="component" value="Unassembled WGS sequence"/>
</dbReference>
<proteinExistence type="predicted"/>
<gene>
    <name evidence="1" type="ORF">J2792_001990</name>
</gene>
<reference evidence="1 2" key="1">
    <citation type="submission" date="2023-07" db="EMBL/GenBank/DDBJ databases">
        <title>Sorghum-associated microbial communities from plants grown in Nebraska, USA.</title>
        <authorList>
            <person name="Schachtman D."/>
        </authorList>
    </citation>
    <scope>NUCLEOTIDE SEQUENCE [LARGE SCALE GENOMIC DNA]</scope>
    <source>
        <strain evidence="1 2">DS1027</strain>
    </source>
</reference>
<evidence type="ECO:0000313" key="1">
    <source>
        <dbReference type="EMBL" id="MDR6511118.1"/>
    </source>
</evidence>
<dbReference type="EMBL" id="JAVDRD010000004">
    <property type="protein sequence ID" value="MDR6511118.1"/>
    <property type="molecule type" value="Genomic_DNA"/>
</dbReference>
<protein>
    <submittedName>
        <fullName evidence="1">Uncharacterized protein</fullName>
    </submittedName>
</protein>
<sequence length="63" mass="6979">MAKIDPSGTAKRVFRSFRNGLSIHRERGIDPLGTMLRSIGNGTSIYQEQRIAGESRNSGDSRE</sequence>
<accession>A0ABU1MLA9</accession>
<name>A0ABU1MLA9_9SPHN</name>
<organism evidence="1 2">
    <name type="scientific">Novosphingobium capsulatum</name>
    <dbReference type="NCBI Taxonomy" id="13688"/>
    <lineage>
        <taxon>Bacteria</taxon>
        <taxon>Pseudomonadati</taxon>
        <taxon>Pseudomonadota</taxon>
        <taxon>Alphaproteobacteria</taxon>
        <taxon>Sphingomonadales</taxon>
        <taxon>Sphingomonadaceae</taxon>
        <taxon>Novosphingobium</taxon>
    </lineage>
</organism>
<comment type="caution">
    <text evidence="1">The sequence shown here is derived from an EMBL/GenBank/DDBJ whole genome shotgun (WGS) entry which is preliminary data.</text>
</comment>